<proteinExistence type="predicted"/>
<dbReference type="STRING" id="1408163.A0A0F4YP98"/>
<dbReference type="AlphaFoldDB" id="A0A0F4YP98"/>
<evidence type="ECO:0000313" key="2">
    <source>
        <dbReference type="Proteomes" id="UP000053958"/>
    </source>
</evidence>
<dbReference type="Proteomes" id="UP000053958">
    <property type="component" value="Unassembled WGS sequence"/>
</dbReference>
<comment type="caution">
    <text evidence="1">The sequence shown here is derived from an EMBL/GenBank/DDBJ whole genome shotgun (WGS) entry which is preliminary data.</text>
</comment>
<name>A0A0F4YP98_RASE3</name>
<protein>
    <submittedName>
        <fullName evidence="1">Uncharacterized protein</fullName>
    </submittedName>
</protein>
<dbReference type="OrthoDB" id="3432781at2759"/>
<dbReference type="GeneID" id="25318672"/>
<reference evidence="1 2" key="1">
    <citation type="submission" date="2015-04" db="EMBL/GenBank/DDBJ databases">
        <authorList>
            <person name="Heijne W.H."/>
            <person name="Fedorova N.D."/>
            <person name="Nierman W.C."/>
            <person name="Vollebregt A.W."/>
            <person name="Zhao Z."/>
            <person name="Wu L."/>
            <person name="Kumar M."/>
            <person name="Stam H."/>
            <person name="van den Berg M.A."/>
            <person name="Pel H.J."/>
        </authorList>
    </citation>
    <scope>NUCLEOTIDE SEQUENCE [LARGE SCALE GENOMIC DNA]</scope>
    <source>
        <strain evidence="1 2">CBS 393.64</strain>
    </source>
</reference>
<dbReference type="EMBL" id="LASV01000331">
    <property type="protein sequence ID" value="KKA19651.1"/>
    <property type="molecule type" value="Genomic_DNA"/>
</dbReference>
<dbReference type="Pfam" id="PF13095">
    <property type="entry name" value="FTA2"/>
    <property type="match status" value="1"/>
</dbReference>
<evidence type="ECO:0000313" key="1">
    <source>
        <dbReference type="EMBL" id="KKA19651.1"/>
    </source>
</evidence>
<dbReference type="RefSeq" id="XP_013326263.1">
    <property type="nucleotide sequence ID" value="XM_013470809.1"/>
</dbReference>
<keyword evidence="2" id="KW-1185">Reference proteome</keyword>
<accession>A0A0F4YP98</accession>
<organism evidence="1 2">
    <name type="scientific">Rasamsonia emersonii (strain ATCC 16479 / CBS 393.64 / IMI 116815)</name>
    <dbReference type="NCBI Taxonomy" id="1408163"/>
    <lineage>
        <taxon>Eukaryota</taxon>
        <taxon>Fungi</taxon>
        <taxon>Dikarya</taxon>
        <taxon>Ascomycota</taxon>
        <taxon>Pezizomycotina</taxon>
        <taxon>Eurotiomycetes</taxon>
        <taxon>Eurotiomycetidae</taxon>
        <taxon>Eurotiales</taxon>
        <taxon>Trichocomaceae</taxon>
        <taxon>Rasamsonia</taxon>
    </lineage>
</organism>
<dbReference type="InterPro" id="IPR025213">
    <property type="entry name" value="Sim4_Fta2"/>
</dbReference>
<sequence>MKLFRKWQWLPSIPATELEQCMNSPLADEARGFARLCDVGQNGTWAVRCHGWMKLTDEQFHVLKVKSARGPLLEWECTLWAIIKDYEAQPVRPEHVTRILERIEIAKDALLIPGDVAARNFRNGLLVDLGGTKTFPLGRRFWSAKVYNRFYEDFRYTIRDWMFLEDGTVGSWHFDRHRLAT</sequence>
<gene>
    <name evidence="1" type="ORF">T310_6370</name>
</gene>